<comment type="caution">
    <text evidence="1">The sequence shown here is derived from an EMBL/GenBank/DDBJ whole genome shotgun (WGS) entry which is preliminary data.</text>
</comment>
<evidence type="ECO:0000313" key="2">
    <source>
        <dbReference type="Proteomes" id="UP000789375"/>
    </source>
</evidence>
<name>A0A9N9HLU7_FUNMO</name>
<reference evidence="1" key="1">
    <citation type="submission" date="2021-06" db="EMBL/GenBank/DDBJ databases">
        <authorList>
            <person name="Kallberg Y."/>
            <person name="Tangrot J."/>
            <person name="Rosling A."/>
        </authorList>
    </citation>
    <scope>NUCLEOTIDE SEQUENCE</scope>
    <source>
        <strain evidence="1">87-6 pot B 2015</strain>
    </source>
</reference>
<proteinExistence type="predicted"/>
<keyword evidence="2" id="KW-1185">Reference proteome</keyword>
<feature type="non-terminal residue" evidence="1">
    <location>
        <position position="1"/>
    </location>
</feature>
<accession>A0A9N9HLU7</accession>
<dbReference type="EMBL" id="CAJVPP010007705">
    <property type="protein sequence ID" value="CAG8691005.1"/>
    <property type="molecule type" value="Genomic_DNA"/>
</dbReference>
<sequence>TINIYSLKQQYNVERVEGNSKKVINRRVEFERSRELELKKKGEYDYEITRPSKSSS</sequence>
<dbReference type="Proteomes" id="UP000789375">
    <property type="component" value="Unassembled WGS sequence"/>
</dbReference>
<evidence type="ECO:0000313" key="1">
    <source>
        <dbReference type="EMBL" id="CAG8691005.1"/>
    </source>
</evidence>
<gene>
    <name evidence="1" type="ORF">FMOSSE_LOCUS13348</name>
</gene>
<dbReference type="AlphaFoldDB" id="A0A9N9HLU7"/>
<protein>
    <submittedName>
        <fullName evidence="1">9336_t:CDS:1</fullName>
    </submittedName>
</protein>
<organism evidence="1 2">
    <name type="scientific">Funneliformis mosseae</name>
    <name type="common">Endomycorrhizal fungus</name>
    <name type="synonym">Glomus mosseae</name>
    <dbReference type="NCBI Taxonomy" id="27381"/>
    <lineage>
        <taxon>Eukaryota</taxon>
        <taxon>Fungi</taxon>
        <taxon>Fungi incertae sedis</taxon>
        <taxon>Mucoromycota</taxon>
        <taxon>Glomeromycotina</taxon>
        <taxon>Glomeromycetes</taxon>
        <taxon>Glomerales</taxon>
        <taxon>Glomeraceae</taxon>
        <taxon>Funneliformis</taxon>
    </lineage>
</organism>